<sequence>MSSGLEGCYMIIVGRTGPKGYRPFGGISPELPSAPAYRSDCLLGHSILICMLYTLIVYTIMQSNVLSKSKVPVEQP</sequence>
<gene>
    <name evidence="2" type="ORF">NQ315_013017</name>
</gene>
<organism evidence="2 3">
    <name type="scientific">Exocentrus adspersus</name>
    <dbReference type="NCBI Taxonomy" id="1586481"/>
    <lineage>
        <taxon>Eukaryota</taxon>
        <taxon>Metazoa</taxon>
        <taxon>Ecdysozoa</taxon>
        <taxon>Arthropoda</taxon>
        <taxon>Hexapoda</taxon>
        <taxon>Insecta</taxon>
        <taxon>Pterygota</taxon>
        <taxon>Neoptera</taxon>
        <taxon>Endopterygota</taxon>
        <taxon>Coleoptera</taxon>
        <taxon>Polyphaga</taxon>
        <taxon>Cucujiformia</taxon>
        <taxon>Chrysomeloidea</taxon>
        <taxon>Cerambycidae</taxon>
        <taxon>Lamiinae</taxon>
        <taxon>Acanthocinini</taxon>
        <taxon>Exocentrus</taxon>
    </lineage>
</organism>
<keyword evidence="1" id="KW-0812">Transmembrane</keyword>
<dbReference type="AlphaFoldDB" id="A0AAV8VAL9"/>
<comment type="caution">
    <text evidence="2">The sequence shown here is derived from an EMBL/GenBank/DDBJ whole genome shotgun (WGS) entry which is preliminary data.</text>
</comment>
<name>A0AAV8VAL9_9CUCU</name>
<evidence type="ECO:0000313" key="3">
    <source>
        <dbReference type="Proteomes" id="UP001159042"/>
    </source>
</evidence>
<keyword evidence="3" id="KW-1185">Reference proteome</keyword>
<feature type="transmembrane region" description="Helical" evidence="1">
    <location>
        <begin position="42"/>
        <end position="61"/>
    </location>
</feature>
<keyword evidence="1" id="KW-0472">Membrane</keyword>
<accession>A0AAV8VAL9</accession>
<dbReference type="EMBL" id="JANEYG010000212">
    <property type="protein sequence ID" value="KAJ8911163.1"/>
    <property type="molecule type" value="Genomic_DNA"/>
</dbReference>
<reference evidence="2 3" key="1">
    <citation type="journal article" date="2023" name="Insect Mol. Biol.">
        <title>Genome sequencing provides insights into the evolution of gene families encoding plant cell wall-degrading enzymes in longhorned beetles.</title>
        <authorList>
            <person name="Shin N.R."/>
            <person name="Okamura Y."/>
            <person name="Kirsch R."/>
            <person name="Pauchet Y."/>
        </authorList>
    </citation>
    <scope>NUCLEOTIDE SEQUENCE [LARGE SCALE GENOMIC DNA]</scope>
    <source>
        <strain evidence="2">EAD_L_NR</strain>
    </source>
</reference>
<keyword evidence="1" id="KW-1133">Transmembrane helix</keyword>
<dbReference type="Proteomes" id="UP001159042">
    <property type="component" value="Unassembled WGS sequence"/>
</dbReference>
<evidence type="ECO:0000256" key="1">
    <source>
        <dbReference type="SAM" id="Phobius"/>
    </source>
</evidence>
<proteinExistence type="predicted"/>
<evidence type="ECO:0000313" key="2">
    <source>
        <dbReference type="EMBL" id="KAJ8911163.1"/>
    </source>
</evidence>
<protein>
    <submittedName>
        <fullName evidence="2">Uncharacterized protein</fullName>
    </submittedName>
</protein>